<comment type="caution">
    <text evidence="1">The sequence shown here is derived from an EMBL/GenBank/DDBJ whole genome shotgun (WGS) entry which is preliminary data.</text>
</comment>
<dbReference type="EMBL" id="JAPMLD010000005">
    <property type="protein sequence ID" value="MDW4825058.1"/>
    <property type="molecule type" value="Genomic_DNA"/>
</dbReference>
<reference evidence="2 4" key="1">
    <citation type="journal article" date="2022" name="bioRxiv">
        <title>Prophages regulate Shewanella fidelis 3313 motility and biofilm formation: implications for gut colonization dynamics in Ciona robusta.</title>
        <authorList>
            <person name="Natarajan O."/>
            <person name="Gibboney S.L."/>
            <person name="Young M.N."/>
            <person name="Lim S.J."/>
            <person name="Pluta N."/>
            <person name="Atkinson C.G."/>
            <person name="Leigh B.A."/>
            <person name="Liberti A."/>
            <person name="Kees E.D."/>
            <person name="Breitbart M."/>
            <person name="Gralnick J.A."/>
            <person name="Dishaw L.J."/>
        </authorList>
    </citation>
    <scope>NUCLEOTIDE SEQUENCE [LARGE SCALE GENOMIC DNA]</scope>
    <source>
        <strain evidence="2 4">JG4066</strain>
    </source>
</reference>
<dbReference type="RefSeq" id="WP_310653658.1">
    <property type="nucleotide sequence ID" value="NZ_JAPMLA010000006.1"/>
</dbReference>
<organism evidence="1 3">
    <name type="scientific">Shewanella fidelis</name>
    <dbReference type="NCBI Taxonomy" id="173509"/>
    <lineage>
        <taxon>Bacteria</taxon>
        <taxon>Pseudomonadati</taxon>
        <taxon>Pseudomonadota</taxon>
        <taxon>Gammaproteobacteria</taxon>
        <taxon>Alteromonadales</taxon>
        <taxon>Shewanellaceae</taxon>
        <taxon>Shewanella</taxon>
    </lineage>
</organism>
<sequence>MQKMVPIIFVALLFSGLGGAIYYINQTEKSAKPESWSAFIYKNGYNSGRYDKKDGFDSYPNCKAYAQQQSAKLEDAAWECGLNCRFDSMRQGFHCETMENK</sequence>
<dbReference type="Proteomes" id="UP001259340">
    <property type="component" value="Unassembled WGS sequence"/>
</dbReference>
<evidence type="ECO:0000313" key="3">
    <source>
        <dbReference type="Proteomes" id="UP001259340"/>
    </source>
</evidence>
<evidence type="ECO:0000313" key="4">
    <source>
        <dbReference type="Proteomes" id="UP001271263"/>
    </source>
</evidence>
<reference evidence="1" key="2">
    <citation type="submission" date="2022-11" db="EMBL/GenBank/DDBJ databases">
        <title>Prophages regulate Shewanella fidelis motility and biofilm formation: implications for gut colonization dynamics in Ciona robusta.</title>
        <authorList>
            <person name="Natarajan O."/>
            <person name="Gibboney S.L."/>
            <person name="Young M.N."/>
            <person name="Lim S.J."/>
            <person name="Pluta N."/>
            <person name="Atkinson C.G.F."/>
            <person name="Leigh B.A."/>
            <person name="Liberti A."/>
            <person name="Kees E."/>
            <person name="Breitbart M."/>
            <person name="Gralnick J."/>
            <person name="Dishaw L.J."/>
        </authorList>
    </citation>
    <scope>NUCLEOTIDE SEQUENCE</scope>
    <source>
        <strain evidence="1">3313</strain>
    </source>
</reference>
<keyword evidence="4" id="KW-1185">Reference proteome</keyword>
<dbReference type="AlphaFoldDB" id="A0AAW8NJ52"/>
<dbReference type="EMBL" id="JAPMLE010000001">
    <property type="protein sequence ID" value="MDR8522191.1"/>
    <property type="molecule type" value="Genomic_DNA"/>
</dbReference>
<evidence type="ECO:0000313" key="1">
    <source>
        <dbReference type="EMBL" id="MDR8522191.1"/>
    </source>
</evidence>
<protein>
    <submittedName>
        <fullName evidence="1">Uncharacterized protein</fullName>
    </submittedName>
</protein>
<evidence type="ECO:0000313" key="2">
    <source>
        <dbReference type="EMBL" id="MDW4825058.1"/>
    </source>
</evidence>
<accession>A0AAW8NJ52</accession>
<dbReference type="Proteomes" id="UP001271263">
    <property type="component" value="Unassembled WGS sequence"/>
</dbReference>
<proteinExistence type="predicted"/>
<name>A0AAW8NJ52_9GAMM</name>
<gene>
    <name evidence="1" type="ORF">OS133_00560</name>
    <name evidence="2" type="ORF">OS134_13400</name>
</gene>